<name>A0A212M077_9FIRM</name>
<gene>
    <name evidence="11" type="ORF">KL86SPO_70070</name>
</gene>
<evidence type="ECO:0000256" key="4">
    <source>
        <dbReference type="ARBA" id="ARBA00022692"/>
    </source>
</evidence>
<keyword evidence="5 8" id="KW-0653">Protein transport</keyword>
<keyword evidence="6 9" id="KW-1133">Transmembrane helix</keyword>
<dbReference type="PANTHER" id="PTHR30625">
    <property type="entry name" value="PROTEIN TOLQ"/>
    <property type="match status" value="1"/>
</dbReference>
<evidence type="ECO:0000256" key="3">
    <source>
        <dbReference type="ARBA" id="ARBA00022475"/>
    </source>
</evidence>
<dbReference type="RefSeq" id="WP_288185688.1">
    <property type="nucleotide sequence ID" value="NZ_LT608335.1"/>
</dbReference>
<comment type="subcellular location">
    <subcellularLocation>
        <location evidence="1">Cell membrane</location>
        <topology evidence="1">Multi-pass membrane protein</topology>
    </subcellularLocation>
    <subcellularLocation>
        <location evidence="8">Membrane</location>
        <topology evidence="8">Multi-pass membrane protein</topology>
    </subcellularLocation>
</comment>
<evidence type="ECO:0000256" key="7">
    <source>
        <dbReference type="ARBA" id="ARBA00023136"/>
    </source>
</evidence>
<evidence type="ECO:0000313" key="11">
    <source>
        <dbReference type="EMBL" id="SCM83212.1"/>
    </source>
</evidence>
<organism evidence="11">
    <name type="scientific">uncultured Sporomusa sp</name>
    <dbReference type="NCBI Taxonomy" id="307249"/>
    <lineage>
        <taxon>Bacteria</taxon>
        <taxon>Bacillati</taxon>
        <taxon>Bacillota</taxon>
        <taxon>Negativicutes</taxon>
        <taxon>Selenomonadales</taxon>
        <taxon>Sporomusaceae</taxon>
        <taxon>Sporomusa</taxon>
        <taxon>environmental samples</taxon>
    </lineage>
</organism>
<dbReference type="GO" id="GO:0017038">
    <property type="term" value="P:protein import"/>
    <property type="evidence" value="ECO:0007669"/>
    <property type="project" value="TreeGrafter"/>
</dbReference>
<evidence type="ECO:0000256" key="9">
    <source>
        <dbReference type="SAM" id="Phobius"/>
    </source>
</evidence>
<dbReference type="InterPro" id="IPR050790">
    <property type="entry name" value="ExbB/TolQ_transport"/>
</dbReference>
<comment type="similarity">
    <text evidence="8">Belongs to the exbB/tolQ family.</text>
</comment>
<dbReference type="GO" id="GO:0005886">
    <property type="term" value="C:plasma membrane"/>
    <property type="evidence" value="ECO:0007669"/>
    <property type="project" value="UniProtKB-SubCell"/>
</dbReference>
<feature type="transmembrane region" description="Helical" evidence="9">
    <location>
        <begin position="16"/>
        <end position="33"/>
    </location>
</feature>
<evidence type="ECO:0000256" key="1">
    <source>
        <dbReference type="ARBA" id="ARBA00004651"/>
    </source>
</evidence>
<evidence type="ECO:0000259" key="10">
    <source>
        <dbReference type="Pfam" id="PF01618"/>
    </source>
</evidence>
<protein>
    <submittedName>
        <fullName evidence="11">MotA/TolQ/ExbB proton channel</fullName>
    </submittedName>
</protein>
<keyword evidence="3" id="KW-1003">Cell membrane</keyword>
<proteinExistence type="inferred from homology"/>
<evidence type="ECO:0000256" key="8">
    <source>
        <dbReference type="RuleBase" id="RU004057"/>
    </source>
</evidence>
<feature type="transmembrane region" description="Helical" evidence="9">
    <location>
        <begin position="118"/>
        <end position="139"/>
    </location>
</feature>
<dbReference type="EMBL" id="FMJE01000007">
    <property type="protein sequence ID" value="SCM83212.1"/>
    <property type="molecule type" value="Genomic_DNA"/>
</dbReference>
<reference evidence="11" key="1">
    <citation type="submission" date="2016-08" db="EMBL/GenBank/DDBJ databases">
        <authorList>
            <person name="Seilhamer J.J."/>
        </authorList>
    </citation>
    <scope>NUCLEOTIDE SEQUENCE</scope>
    <source>
        <strain evidence="11">86</strain>
    </source>
</reference>
<keyword evidence="7 9" id="KW-0472">Membrane</keyword>
<keyword evidence="4 9" id="KW-0812">Transmembrane</keyword>
<evidence type="ECO:0000256" key="5">
    <source>
        <dbReference type="ARBA" id="ARBA00022927"/>
    </source>
</evidence>
<dbReference type="AlphaFoldDB" id="A0A212M077"/>
<accession>A0A212M077</accession>
<evidence type="ECO:0000256" key="2">
    <source>
        <dbReference type="ARBA" id="ARBA00022448"/>
    </source>
</evidence>
<dbReference type="InterPro" id="IPR002898">
    <property type="entry name" value="MotA_ExbB_proton_chnl"/>
</dbReference>
<evidence type="ECO:0000256" key="6">
    <source>
        <dbReference type="ARBA" id="ARBA00022989"/>
    </source>
</evidence>
<sequence>MELITSSIELFKKGGLVMYPLLVCSLMVVTIAVERYQYYRKAATDINQLLTAVTPKLDKYDWGEAQRVCEVSGGVTAAMLARGLGNIHFDACDLESTMTGFAAQTAAKLREKLGYLDTIVTLAPLLGLLGTVVGMISSFNIMTIQSGQPHAITGGVGEALVATAAGLCVAVMALIVHTYYTHWLDRIITGMEQGGAVLTEAKRRSDRCETA</sequence>
<dbReference type="PANTHER" id="PTHR30625:SF15">
    <property type="entry name" value="BIOPOLYMER TRANSPORT PROTEIN EXBB"/>
    <property type="match status" value="1"/>
</dbReference>
<feature type="domain" description="MotA/TolQ/ExbB proton channel" evidence="10">
    <location>
        <begin position="89"/>
        <end position="192"/>
    </location>
</feature>
<keyword evidence="2 8" id="KW-0813">Transport</keyword>
<dbReference type="Pfam" id="PF01618">
    <property type="entry name" value="MotA_ExbB"/>
    <property type="match status" value="1"/>
</dbReference>
<feature type="transmembrane region" description="Helical" evidence="9">
    <location>
        <begin position="159"/>
        <end position="180"/>
    </location>
</feature>